<evidence type="ECO:0000256" key="2">
    <source>
        <dbReference type="ARBA" id="ARBA00022737"/>
    </source>
</evidence>
<evidence type="ECO:0000313" key="10">
    <source>
        <dbReference type="Proteomes" id="UP000250572"/>
    </source>
</evidence>
<dbReference type="SMART" id="SM00054">
    <property type="entry name" value="EFh"/>
    <property type="match status" value="8"/>
</dbReference>
<dbReference type="InterPro" id="IPR018247">
    <property type="entry name" value="EF_Hand_1_Ca_BS"/>
</dbReference>
<evidence type="ECO:0000313" key="9">
    <source>
        <dbReference type="EMBL" id="PWA32874.1"/>
    </source>
</evidence>
<dbReference type="Pfam" id="PF13499">
    <property type="entry name" value="EF-hand_7"/>
    <property type="match status" value="4"/>
</dbReference>
<feature type="domain" description="EF-hand" evidence="8">
    <location>
        <begin position="492"/>
        <end position="525"/>
    </location>
</feature>
<feature type="domain" description="EF-hand" evidence="8">
    <location>
        <begin position="470"/>
        <end position="491"/>
    </location>
</feature>
<gene>
    <name evidence="9" type="ORF">CCH79_00016428</name>
</gene>
<evidence type="ECO:0000256" key="4">
    <source>
        <dbReference type="ARBA" id="ARBA00023179"/>
    </source>
</evidence>
<keyword evidence="3" id="KW-0106">Calcium</keyword>
<dbReference type="GO" id="GO:0005509">
    <property type="term" value="F:calcium ion binding"/>
    <property type="evidence" value="ECO:0007669"/>
    <property type="project" value="InterPro"/>
</dbReference>
<keyword evidence="10" id="KW-1185">Reference proteome</keyword>
<dbReference type="Proteomes" id="UP000250572">
    <property type="component" value="Unassembled WGS sequence"/>
</dbReference>
<dbReference type="PANTHER" id="PTHR23048:SF57">
    <property type="entry name" value="TROPONIN C2, FAST SKELETAL TYPE"/>
    <property type="match status" value="1"/>
</dbReference>
<dbReference type="CDD" id="cd00051">
    <property type="entry name" value="EFh"/>
    <property type="match status" value="3"/>
</dbReference>
<evidence type="ECO:0000256" key="1">
    <source>
        <dbReference type="ARBA" id="ARBA00022723"/>
    </source>
</evidence>
<dbReference type="PROSITE" id="PS50222">
    <property type="entry name" value="EF_HAND_2"/>
    <property type="match status" value="8"/>
</dbReference>
<name>A0A315WAK8_GAMAF</name>
<proteinExistence type="inferred from homology"/>
<keyword evidence="1" id="KW-0479">Metal-binding</keyword>
<comment type="caution">
    <text evidence="9">The sequence shown here is derived from an EMBL/GenBank/DDBJ whole genome shotgun (WGS) entry which is preliminary data.</text>
</comment>
<keyword evidence="4" id="KW-0514">Muscle protein</keyword>
<organism evidence="9 10">
    <name type="scientific">Gambusia affinis</name>
    <name type="common">Western mosquitofish</name>
    <name type="synonym">Heterandria affinis</name>
    <dbReference type="NCBI Taxonomy" id="33528"/>
    <lineage>
        <taxon>Eukaryota</taxon>
        <taxon>Metazoa</taxon>
        <taxon>Chordata</taxon>
        <taxon>Craniata</taxon>
        <taxon>Vertebrata</taxon>
        <taxon>Euteleostomi</taxon>
        <taxon>Actinopterygii</taxon>
        <taxon>Neopterygii</taxon>
        <taxon>Teleostei</taxon>
        <taxon>Neoteleostei</taxon>
        <taxon>Acanthomorphata</taxon>
        <taxon>Ovalentaria</taxon>
        <taxon>Atherinomorphae</taxon>
        <taxon>Cyprinodontiformes</taxon>
        <taxon>Poeciliidae</taxon>
        <taxon>Poeciliinae</taxon>
        <taxon>Gambusia</taxon>
    </lineage>
</organism>
<keyword evidence="2" id="KW-0677">Repeat</keyword>
<evidence type="ECO:0000256" key="3">
    <source>
        <dbReference type="ARBA" id="ARBA00022837"/>
    </source>
</evidence>
<dbReference type="STRING" id="33528.ENSGAFP00000001895"/>
<dbReference type="GO" id="GO:0016460">
    <property type="term" value="C:myosin II complex"/>
    <property type="evidence" value="ECO:0007669"/>
    <property type="project" value="TreeGrafter"/>
</dbReference>
<feature type="domain" description="EF-hand" evidence="8">
    <location>
        <begin position="241"/>
        <end position="276"/>
    </location>
</feature>
<accession>A0A315WAK8</accession>
<comment type="similarity">
    <text evidence="5">Belongs to the troponin C family.</text>
</comment>
<feature type="domain" description="EF-hand" evidence="8">
    <location>
        <begin position="347"/>
        <end position="382"/>
    </location>
</feature>
<evidence type="ECO:0000259" key="8">
    <source>
        <dbReference type="PROSITE" id="PS50222"/>
    </source>
</evidence>
<dbReference type="PANTHER" id="PTHR23048">
    <property type="entry name" value="MYOSIN LIGHT CHAIN 1, 3"/>
    <property type="match status" value="1"/>
</dbReference>
<feature type="domain" description="EF-hand" evidence="8">
    <location>
        <begin position="383"/>
        <end position="418"/>
    </location>
</feature>
<evidence type="ECO:0000256" key="6">
    <source>
        <dbReference type="ARBA" id="ARBA00044117"/>
    </source>
</evidence>
<feature type="region of interest" description="Disordered" evidence="7">
    <location>
        <begin position="117"/>
        <end position="153"/>
    </location>
</feature>
<feature type="domain" description="EF-hand" evidence="8">
    <location>
        <begin position="277"/>
        <end position="312"/>
    </location>
</feature>
<dbReference type="Gene3D" id="1.10.238.10">
    <property type="entry name" value="EF-hand"/>
    <property type="match status" value="4"/>
</dbReference>
<sequence>MLRLCLSITVKLHLIREPAHSNYFYSPQKEQLLLEGMSRNRRRLKEMGGRWKEGNKDNKKKNCFLSVFISPTRPSHLSTPHSLTLLWRRSNCGKSWTRQSLSCRCHLVTRLTLKEGVTSDEQNGSWSPLGEEGRRSHLRPPRSRTTCGLQPTDAQTDARSFLTEEMISEFKAAFDMFDTDGGGDISTKELGTVMRMLGQNPSREELDAIIEEVDEDGSGTIDFEEFLVMMVQQLKEDQAGKSEEELSECFRIFDKNGDGFIDREEFGDILHMTGEQVAEEDIDEMFGESDSNKDGKIDFDEFLKMMENVQIAKKASFVPSSAASCTYSVSLQGTDAQQEARSYLSEEMLAEFKAAFDLFDTDGGGDISTKELGTVMRMLGQNPTREELDEIIEEVDEDGSGSIDFEEFLVMMVRLLKEDEAGKSEEELSECFRVFDKCVRCAAGVWIRACFEDAFSFMVMLPYFLVRSYRNGDGYIDRDEFAQIIRSSGESITDDEIDELLKDGDKNSDGMLDFDEFLKMMENVQ</sequence>
<dbReference type="AlphaFoldDB" id="A0A315WAK8"/>
<reference evidence="9 10" key="1">
    <citation type="journal article" date="2018" name="G3 (Bethesda)">
        <title>A High-Quality Reference Genome for the Invasive Mosquitofish Gambusia affinis Using a Chicago Library.</title>
        <authorList>
            <person name="Hoffberg S.L."/>
            <person name="Troendle N.J."/>
            <person name="Glenn T.C."/>
            <person name="Mahmud O."/>
            <person name="Louha S."/>
            <person name="Chalopin D."/>
            <person name="Bennetzen J.L."/>
            <person name="Mauricio R."/>
        </authorList>
    </citation>
    <scope>NUCLEOTIDE SEQUENCE [LARGE SCALE GENOMIC DNA]</scope>
    <source>
        <strain evidence="9">NE01/NJP1002.9</strain>
        <tissue evidence="9">Muscle</tissue>
    </source>
</reference>
<evidence type="ECO:0000256" key="7">
    <source>
        <dbReference type="SAM" id="MobiDB-lite"/>
    </source>
</evidence>
<dbReference type="EMBL" id="NHOQ01000110">
    <property type="protein sequence ID" value="PWA32874.1"/>
    <property type="molecule type" value="Genomic_DNA"/>
</dbReference>
<dbReference type="InterPro" id="IPR050230">
    <property type="entry name" value="CALM/Myosin/TropC-like"/>
</dbReference>
<protein>
    <recommendedName>
        <fullName evidence="6">Troponin C, skeletal muscle</fullName>
    </recommendedName>
</protein>
<feature type="domain" description="EF-hand" evidence="8">
    <location>
        <begin position="201"/>
        <end position="236"/>
    </location>
</feature>
<feature type="compositionally biased region" description="Polar residues" evidence="7">
    <location>
        <begin position="143"/>
        <end position="153"/>
    </location>
</feature>
<dbReference type="SUPFAM" id="SSF47473">
    <property type="entry name" value="EF-hand"/>
    <property type="match status" value="2"/>
</dbReference>
<dbReference type="InterPro" id="IPR011992">
    <property type="entry name" value="EF-hand-dom_pair"/>
</dbReference>
<feature type="domain" description="EF-hand" evidence="8">
    <location>
        <begin position="165"/>
        <end position="200"/>
    </location>
</feature>
<dbReference type="FunFam" id="1.10.238.10:FF:000107">
    <property type="entry name" value="Troponin C, skeletal muscle"/>
    <property type="match status" value="2"/>
</dbReference>
<evidence type="ECO:0000256" key="5">
    <source>
        <dbReference type="ARBA" id="ARBA00038202"/>
    </source>
</evidence>
<dbReference type="PROSITE" id="PS00018">
    <property type="entry name" value="EF_HAND_1"/>
    <property type="match status" value="7"/>
</dbReference>
<dbReference type="InterPro" id="IPR002048">
    <property type="entry name" value="EF_hand_dom"/>
</dbReference>